<dbReference type="PANTHER" id="PTHR30522:SF0">
    <property type="entry name" value="NUCLEOSIDE TRIPHOSPHATE PYROPHOSPHOHYDROLASE"/>
    <property type="match status" value="1"/>
</dbReference>
<dbReference type="InterPro" id="IPR000878">
    <property type="entry name" value="4pyrrol_Mease"/>
</dbReference>
<dbReference type="GO" id="GO:0046076">
    <property type="term" value="P:dTTP catabolic process"/>
    <property type="evidence" value="ECO:0007669"/>
    <property type="project" value="TreeGrafter"/>
</dbReference>
<dbReference type="GO" id="GO:0006203">
    <property type="term" value="P:dGTP catabolic process"/>
    <property type="evidence" value="ECO:0007669"/>
    <property type="project" value="TreeGrafter"/>
</dbReference>
<dbReference type="Gene3D" id="3.40.1010.10">
    <property type="entry name" value="Cobalt-precorrin-4 Transmethylase, Domain 1"/>
    <property type="match status" value="1"/>
</dbReference>
<dbReference type="GO" id="GO:0006950">
    <property type="term" value="P:response to stress"/>
    <property type="evidence" value="ECO:0007669"/>
    <property type="project" value="UniProtKB-ARBA"/>
</dbReference>
<feature type="domain" description="Tetrapyrrole methylase" evidence="1">
    <location>
        <begin position="11"/>
        <end position="135"/>
    </location>
</feature>
<dbReference type="InterPro" id="IPR035996">
    <property type="entry name" value="4pyrrol_Methylase_sf"/>
</dbReference>
<dbReference type="EMBL" id="CP002105">
    <property type="protein sequence ID" value="ADL11646.1"/>
    <property type="molecule type" value="Genomic_DNA"/>
</dbReference>
<dbReference type="InterPro" id="IPR011551">
    <property type="entry name" value="NTP_PyrPHydrolase_MazG"/>
</dbReference>
<dbReference type="GO" id="GO:0046061">
    <property type="term" value="P:dATP catabolic process"/>
    <property type="evidence" value="ECO:0007669"/>
    <property type="project" value="TreeGrafter"/>
</dbReference>
<dbReference type="GO" id="GO:0008168">
    <property type="term" value="F:methyltransferase activity"/>
    <property type="evidence" value="ECO:0007669"/>
    <property type="project" value="InterPro"/>
</dbReference>
<dbReference type="SUPFAM" id="SSF53790">
    <property type="entry name" value="Tetrapyrrole methylase"/>
    <property type="match status" value="1"/>
</dbReference>
<protein>
    <submittedName>
        <fullName evidence="3">MazG family protein</fullName>
    </submittedName>
</protein>
<dbReference type="eggNOG" id="COG3956">
    <property type="taxonomic scope" value="Bacteria"/>
</dbReference>
<dbReference type="HOGENOM" id="CLU_038356_1_2_9"/>
<dbReference type="CDD" id="cd11528">
    <property type="entry name" value="NTP-PPase_MazG_Nterm"/>
    <property type="match status" value="1"/>
</dbReference>
<dbReference type="STRING" id="574087.Acear_0095"/>
<feature type="domain" description="NTP pyrophosphohydrolase MazG-like" evidence="2">
    <location>
        <begin position="261"/>
        <end position="334"/>
    </location>
</feature>
<dbReference type="InterPro" id="IPR048011">
    <property type="entry name" value="NTP-PPase_MazG-like_C"/>
</dbReference>
<dbReference type="SUPFAM" id="SSF101386">
    <property type="entry name" value="all-alpha NTP pyrophosphatases"/>
    <property type="match status" value="2"/>
</dbReference>
<proteinExistence type="predicted"/>
<dbReference type="Gene3D" id="1.10.287.1080">
    <property type="entry name" value="MazG-like"/>
    <property type="match status" value="2"/>
</dbReference>
<reference evidence="3 4" key="1">
    <citation type="journal article" date="2010" name="Stand. Genomic Sci.">
        <title>Complete genome sequence of Acetohalobium arabaticum type strain (Z-7288).</title>
        <authorList>
            <person name="Sikorski J."/>
            <person name="Lapidus A."/>
            <person name="Chertkov O."/>
            <person name="Lucas S."/>
            <person name="Copeland A."/>
            <person name="Glavina Del Rio T."/>
            <person name="Nolan M."/>
            <person name="Tice H."/>
            <person name="Cheng J.F."/>
            <person name="Han C."/>
            <person name="Brambilla E."/>
            <person name="Pitluck S."/>
            <person name="Liolios K."/>
            <person name="Ivanova N."/>
            <person name="Mavromatis K."/>
            <person name="Mikhailova N."/>
            <person name="Pati A."/>
            <person name="Bruce D."/>
            <person name="Detter C."/>
            <person name="Tapia R."/>
            <person name="Goodwin L."/>
            <person name="Chen A."/>
            <person name="Palaniappan K."/>
            <person name="Land M."/>
            <person name="Hauser L."/>
            <person name="Chang Y.J."/>
            <person name="Jeffries C.D."/>
            <person name="Rohde M."/>
            <person name="Goker M."/>
            <person name="Spring S."/>
            <person name="Woyke T."/>
            <person name="Bristow J."/>
            <person name="Eisen J.A."/>
            <person name="Markowitz V."/>
            <person name="Hugenholtz P."/>
            <person name="Kyrpides N.C."/>
            <person name="Klenk H.P."/>
        </authorList>
    </citation>
    <scope>NUCLEOTIDE SEQUENCE [LARGE SCALE GENOMIC DNA]</scope>
    <source>
        <strain evidence="4">ATCC 49924 / DSM 5501 / Z-7288</strain>
    </source>
</reference>
<dbReference type="OrthoDB" id="9808939at2"/>
<dbReference type="GO" id="GO:0047429">
    <property type="term" value="F:nucleoside triphosphate diphosphatase activity"/>
    <property type="evidence" value="ECO:0007669"/>
    <property type="project" value="InterPro"/>
</dbReference>
<dbReference type="Pfam" id="PF00590">
    <property type="entry name" value="TP_methylase"/>
    <property type="match status" value="1"/>
</dbReference>
<dbReference type="Pfam" id="PF03819">
    <property type="entry name" value="MazG"/>
    <property type="match status" value="2"/>
</dbReference>
<dbReference type="InterPro" id="IPR048015">
    <property type="entry name" value="NTP-PPase_MazG-like_N"/>
</dbReference>
<dbReference type="NCBIfam" id="NF007113">
    <property type="entry name" value="PRK09562.1"/>
    <property type="match status" value="1"/>
</dbReference>
<dbReference type="AlphaFoldDB" id="D9QSV8"/>
<dbReference type="PANTHER" id="PTHR30522">
    <property type="entry name" value="NUCLEOSIDE TRIPHOSPHATE PYROPHOSPHOHYDROLASE"/>
    <property type="match status" value="1"/>
</dbReference>
<dbReference type="FunFam" id="1.10.287.1080:FF:000001">
    <property type="entry name" value="Nucleoside triphosphate pyrophosphohydrolase"/>
    <property type="match status" value="1"/>
</dbReference>
<evidence type="ECO:0000313" key="4">
    <source>
        <dbReference type="Proteomes" id="UP000001661"/>
    </source>
</evidence>
<dbReference type="Proteomes" id="UP000001661">
    <property type="component" value="Chromosome"/>
</dbReference>
<dbReference type="InterPro" id="IPR014777">
    <property type="entry name" value="4pyrrole_Mease_sub1"/>
</dbReference>
<dbReference type="GO" id="GO:0046081">
    <property type="term" value="P:dUTP catabolic process"/>
    <property type="evidence" value="ECO:0007669"/>
    <property type="project" value="TreeGrafter"/>
</dbReference>
<gene>
    <name evidence="3" type="ordered locus">Acear_0095</name>
</gene>
<sequence>MPEPELKGLKIIGLGYKGVDDLTLKAYKELKKVDKLLVRTDKHPVIPHFKEEGIDVISFDNLLEKDLDSDQIVNSIAEQIRGYLDKNIEVDYAVPGSPLVGDESVNRLVAKLPDDRIEVLPGLDSFGLLKRKFNFDSNGLQIMDSLAFRVEDIDTDQSLVLTNISNQKAASRLQEGLLEVYPADYSIQIIEVGKDYLTESRKLLLRNLDKLKEVDQLINLYIPALSEKTEVDLDRLGSLDTLVKVVAKLRSPEGCPWDLEQTHYSLRPHLIEETYEVLESIELNDSAGLCEELGDLLLHVVFHAQLAEETGDFTIEDVISSISEKMIRRHPHVFGTKELSTSDEVIKKWEEIKATEKNHKENESLLDITRGLPALMGAQEIQSKAAEIGFDWTDIDGAVDKLKEELEEFQEALMFEQKDLVKEELGDLLFAVVNVSRFLDLDSELTLHDACCKFKARFQYMEKLADDKLSGMSLTELEELWQKAKVKLEEEKINERFE</sequence>
<dbReference type="GO" id="GO:0046052">
    <property type="term" value="P:UTP catabolic process"/>
    <property type="evidence" value="ECO:0007669"/>
    <property type="project" value="TreeGrafter"/>
</dbReference>
<dbReference type="InterPro" id="IPR035013">
    <property type="entry name" value="YabN_N"/>
</dbReference>
<evidence type="ECO:0000313" key="3">
    <source>
        <dbReference type="EMBL" id="ADL11646.1"/>
    </source>
</evidence>
<dbReference type="CDD" id="cd11723">
    <property type="entry name" value="YabN_N_like"/>
    <property type="match status" value="1"/>
</dbReference>
<evidence type="ECO:0000259" key="1">
    <source>
        <dbReference type="Pfam" id="PF00590"/>
    </source>
</evidence>
<dbReference type="NCBIfam" id="TIGR00444">
    <property type="entry name" value="mazG"/>
    <property type="match status" value="1"/>
</dbReference>
<organism evidence="3 4">
    <name type="scientific">Acetohalobium arabaticum (strain ATCC 49924 / DSM 5501 / Z-7288)</name>
    <dbReference type="NCBI Taxonomy" id="574087"/>
    <lineage>
        <taxon>Bacteria</taxon>
        <taxon>Bacillati</taxon>
        <taxon>Bacillota</taxon>
        <taxon>Clostridia</taxon>
        <taxon>Halanaerobiales</taxon>
        <taxon>Halobacteroidaceae</taxon>
        <taxon>Acetohalobium</taxon>
    </lineage>
</organism>
<dbReference type="CDD" id="cd11529">
    <property type="entry name" value="NTP-PPase_MazG_Cterm"/>
    <property type="match status" value="1"/>
</dbReference>
<dbReference type="RefSeq" id="WP_013277093.1">
    <property type="nucleotide sequence ID" value="NC_014378.1"/>
</dbReference>
<dbReference type="GO" id="GO:0046047">
    <property type="term" value="P:TTP catabolic process"/>
    <property type="evidence" value="ECO:0007669"/>
    <property type="project" value="TreeGrafter"/>
</dbReference>
<dbReference type="InterPro" id="IPR004518">
    <property type="entry name" value="MazG-like_dom"/>
</dbReference>
<feature type="domain" description="NTP pyrophosphohydrolase MazG-like" evidence="2">
    <location>
        <begin position="401"/>
        <end position="453"/>
    </location>
</feature>
<evidence type="ECO:0000259" key="2">
    <source>
        <dbReference type="Pfam" id="PF03819"/>
    </source>
</evidence>
<keyword evidence="4" id="KW-1185">Reference proteome</keyword>
<dbReference type="KEGG" id="aar:Acear_0095"/>
<accession>D9QSV8</accession>
<name>D9QSV8_ACEAZ</name>